<dbReference type="EMBL" id="ML179148">
    <property type="protein sequence ID" value="THU97834.1"/>
    <property type="molecule type" value="Genomic_DNA"/>
</dbReference>
<dbReference type="AlphaFoldDB" id="A0A4S8M6D6"/>
<dbReference type="InterPro" id="IPR011600">
    <property type="entry name" value="Pept_C14_caspase"/>
</dbReference>
<gene>
    <name evidence="4" type="ORF">K435DRAFT_777814</name>
</gene>
<evidence type="ECO:0000259" key="3">
    <source>
        <dbReference type="Pfam" id="PF00656"/>
    </source>
</evidence>
<dbReference type="OrthoDB" id="3223806at2759"/>
<proteinExistence type="inferred from homology"/>
<comment type="similarity">
    <text evidence="1">Belongs to the peptidase C14B family.</text>
</comment>
<accession>A0A4S8M6D6</accession>
<feature type="compositionally biased region" description="Basic residues" evidence="2">
    <location>
        <begin position="325"/>
        <end position="338"/>
    </location>
</feature>
<evidence type="ECO:0000256" key="1">
    <source>
        <dbReference type="ARBA" id="ARBA00009005"/>
    </source>
</evidence>
<reference evidence="4 5" key="1">
    <citation type="journal article" date="2019" name="Nat. Ecol. Evol.">
        <title>Megaphylogeny resolves global patterns of mushroom evolution.</title>
        <authorList>
            <person name="Varga T."/>
            <person name="Krizsan K."/>
            <person name="Foldi C."/>
            <person name="Dima B."/>
            <person name="Sanchez-Garcia M."/>
            <person name="Sanchez-Ramirez S."/>
            <person name="Szollosi G.J."/>
            <person name="Szarkandi J.G."/>
            <person name="Papp V."/>
            <person name="Albert L."/>
            <person name="Andreopoulos W."/>
            <person name="Angelini C."/>
            <person name="Antonin V."/>
            <person name="Barry K.W."/>
            <person name="Bougher N.L."/>
            <person name="Buchanan P."/>
            <person name="Buyck B."/>
            <person name="Bense V."/>
            <person name="Catcheside P."/>
            <person name="Chovatia M."/>
            <person name="Cooper J."/>
            <person name="Damon W."/>
            <person name="Desjardin D."/>
            <person name="Finy P."/>
            <person name="Geml J."/>
            <person name="Haridas S."/>
            <person name="Hughes K."/>
            <person name="Justo A."/>
            <person name="Karasinski D."/>
            <person name="Kautmanova I."/>
            <person name="Kiss B."/>
            <person name="Kocsube S."/>
            <person name="Kotiranta H."/>
            <person name="LaButti K.M."/>
            <person name="Lechner B.E."/>
            <person name="Liimatainen K."/>
            <person name="Lipzen A."/>
            <person name="Lukacs Z."/>
            <person name="Mihaltcheva S."/>
            <person name="Morgado L.N."/>
            <person name="Niskanen T."/>
            <person name="Noordeloos M.E."/>
            <person name="Ohm R.A."/>
            <person name="Ortiz-Santana B."/>
            <person name="Ovrebo C."/>
            <person name="Racz N."/>
            <person name="Riley R."/>
            <person name="Savchenko A."/>
            <person name="Shiryaev A."/>
            <person name="Soop K."/>
            <person name="Spirin V."/>
            <person name="Szebenyi C."/>
            <person name="Tomsovsky M."/>
            <person name="Tulloss R.E."/>
            <person name="Uehling J."/>
            <person name="Grigoriev I.V."/>
            <person name="Vagvolgyi C."/>
            <person name="Papp T."/>
            <person name="Martin F.M."/>
            <person name="Miettinen O."/>
            <person name="Hibbett D.S."/>
            <person name="Nagy L.G."/>
        </authorList>
    </citation>
    <scope>NUCLEOTIDE SEQUENCE [LARGE SCALE GENOMIC DNA]</scope>
    <source>
        <strain evidence="4 5">CBS 962.96</strain>
    </source>
</reference>
<dbReference type="PANTHER" id="PTHR48104">
    <property type="entry name" value="METACASPASE-4"/>
    <property type="match status" value="1"/>
</dbReference>
<evidence type="ECO:0000313" key="5">
    <source>
        <dbReference type="Proteomes" id="UP000297245"/>
    </source>
</evidence>
<protein>
    <submittedName>
        <fullName evidence="4">Peptidase C14</fullName>
    </submittedName>
</protein>
<dbReference type="GO" id="GO:0005737">
    <property type="term" value="C:cytoplasm"/>
    <property type="evidence" value="ECO:0007669"/>
    <property type="project" value="TreeGrafter"/>
</dbReference>
<feature type="region of interest" description="Disordered" evidence="2">
    <location>
        <begin position="325"/>
        <end position="359"/>
    </location>
</feature>
<keyword evidence="5" id="KW-1185">Reference proteome</keyword>
<dbReference type="Pfam" id="PF00656">
    <property type="entry name" value="Peptidase_C14"/>
    <property type="match status" value="1"/>
</dbReference>
<dbReference type="PANTHER" id="PTHR48104:SF30">
    <property type="entry name" value="METACASPASE-1"/>
    <property type="match status" value="1"/>
</dbReference>
<evidence type="ECO:0000256" key="2">
    <source>
        <dbReference type="SAM" id="MobiDB-lite"/>
    </source>
</evidence>
<dbReference type="Proteomes" id="UP000297245">
    <property type="component" value="Unassembled WGS sequence"/>
</dbReference>
<sequence length="359" mass="41088">MNDHVEVKRALLIGISYETSETEASTSNEISPLQRSSTQVLKGTHNDVQDVRDLLIEVFDYREEDIILMTDELSTNLNLIPTRSNIIDQLKNFIHPDEPNARYFFLYAGHSHQIKCEDGSEEDEMNEYIIPSDAFDTYRSIASDELEEDEAAEEFIMDNILHEYLVRPLERSNTRRLTAVLDTCHSGTLLDLPHYRCNRYNRRFTAIKRRIHRRFSEFGRFLRSPSIGQVAHYVSGITSPYTNDTIPQFCKGSNCPRITARGQPSVICISACKDLEFTLEETMGRGSGLLTSAFIKALRKEDNSNPKLKHLMRFISSEVDKDVKKAKKAPSWRGRKRTYAQNPQLSSDIPADMSLPLGM</sequence>
<organism evidence="4 5">
    <name type="scientific">Dendrothele bispora (strain CBS 962.96)</name>
    <dbReference type="NCBI Taxonomy" id="1314807"/>
    <lineage>
        <taxon>Eukaryota</taxon>
        <taxon>Fungi</taxon>
        <taxon>Dikarya</taxon>
        <taxon>Basidiomycota</taxon>
        <taxon>Agaricomycotina</taxon>
        <taxon>Agaricomycetes</taxon>
        <taxon>Agaricomycetidae</taxon>
        <taxon>Agaricales</taxon>
        <taxon>Agaricales incertae sedis</taxon>
        <taxon>Dendrothele</taxon>
    </lineage>
</organism>
<feature type="domain" description="Peptidase C14 caspase" evidence="3">
    <location>
        <begin position="8"/>
        <end position="349"/>
    </location>
</feature>
<dbReference type="GO" id="GO:0004197">
    <property type="term" value="F:cysteine-type endopeptidase activity"/>
    <property type="evidence" value="ECO:0007669"/>
    <property type="project" value="InterPro"/>
</dbReference>
<dbReference type="Gene3D" id="3.40.50.1460">
    <property type="match status" value="1"/>
</dbReference>
<dbReference type="InterPro" id="IPR050452">
    <property type="entry name" value="Metacaspase"/>
</dbReference>
<name>A0A4S8M6D6_DENBC</name>
<dbReference type="GO" id="GO:0006508">
    <property type="term" value="P:proteolysis"/>
    <property type="evidence" value="ECO:0007669"/>
    <property type="project" value="InterPro"/>
</dbReference>
<evidence type="ECO:0000313" key="4">
    <source>
        <dbReference type="EMBL" id="THU97834.1"/>
    </source>
</evidence>